<name>A0A1V9ZFF8_9STRA</name>
<keyword evidence="2" id="KW-1185">Reference proteome</keyword>
<dbReference type="Proteomes" id="UP000243217">
    <property type="component" value="Unassembled WGS sequence"/>
</dbReference>
<comment type="caution">
    <text evidence="1">The sequence shown here is derived from an EMBL/GenBank/DDBJ whole genome shotgun (WGS) entry which is preliminary data.</text>
</comment>
<protein>
    <submittedName>
        <fullName evidence="1">Uncharacterized protein</fullName>
    </submittedName>
</protein>
<organism evidence="1 2">
    <name type="scientific">Thraustotheca clavata</name>
    <dbReference type="NCBI Taxonomy" id="74557"/>
    <lineage>
        <taxon>Eukaryota</taxon>
        <taxon>Sar</taxon>
        <taxon>Stramenopiles</taxon>
        <taxon>Oomycota</taxon>
        <taxon>Saprolegniomycetes</taxon>
        <taxon>Saprolegniales</taxon>
        <taxon>Achlyaceae</taxon>
        <taxon>Thraustotheca</taxon>
    </lineage>
</organism>
<gene>
    <name evidence="1" type="ORF">THRCLA_07178</name>
</gene>
<evidence type="ECO:0000313" key="2">
    <source>
        <dbReference type="Proteomes" id="UP000243217"/>
    </source>
</evidence>
<sequence length="155" mass="17743">MAKYQYSIHSVMYKLDYEQYYLAFKFKIFWSRIKSLYNNSIKSIEYSSNNPIETFAHVKLSRALQFISLSSVKLQNITIDEDTANTINALKSWNGSTDTVGFAIDSNVMTDPMECAAISGDIKQLFEKQTTYNITACVLPWKPDTEAISSKLDYL</sequence>
<dbReference type="EMBL" id="JNBS01001951">
    <property type="protein sequence ID" value="OQR96734.1"/>
    <property type="molecule type" value="Genomic_DNA"/>
</dbReference>
<proteinExistence type="predicted"/>
<reference evidence="1 2" key="1">
    <citation type="journal article" date="2014" name="Genome Biol. Evol.">
        <title>The secreted proteins of Achlya hypogyna and Thraustotheca clavata identify the ancestral oomycete secretome and reveal gene acquisitions by horizontal gene transfer.</title>
        <authorList>
            <person name="Misner I."/>
            <person name="Blouin N."/>
            <person name="Leonard G."/>
            <person name="Richards T.A."/>
            <person name="Lane C.E."/>
        </authorList>
    </citation>
    <scope>NUCLEOTIDE SEQUENCE [LARGE SCALE GENOMIC DNA]</scope>
    <source>
        <strain evidence="1 2">ATCC 34112</strain>
    </source>
</reference>
<evidence type="ECO:0000313" key="1">
    <source>
        <dbReference type="EMBL" id="OQR96734.1"/>
    </source>
</evidence>
<dbReference type="AlphaFoldDB" id="A0A1V9ZFF8"/>
<accession>A0A1V9ZFF8</accession>